<keyword evidence="3" id="KW-1185">Reference proteome</keyword>
<dbReference type="Proteomes" id="UP001499938">
    <property type="component" value="Unassembled WGS sequence"/>
</dbReference>
<comment type="caution">
    <text evidence="2">The sequence shown here is derived from an EMBL/GenBank/DDBJ whole genome shotgun (WGS) entry which is preliminary data.</text>
</comment>
<dbReference type="EMBL" id="BAAAPO010000050">
    <property type="protein sequence ID" value="GAA1805599.1"/>
    <property type="molecule type" value="Genomic_DNA"/>
</dbReference>
<protein>
    <submittedName>
        <fullName evidence="2">Uncharacterized protein</fullName>
    </submittedName>
</protein>
<accession>A0ABP4YAI0</accession>
<dbReference type="RefSeq" id="WP_344087652.1">
    <property type="nucleotide sequence ID" value="NZ_BAAAPO010000050.1"/>
</dbReference>
<organism evidence="2 3">
    <name type="scientific">Nostocoides veronense</name>
    <dbReference type="NCBI Taxonomy" id="330836"/>
    <lineage>
        <taxon>Bacteria</taxon>
        <taxon>Bacillati</taxon>
        <taxon>Actinomycetota</taxon>
        <taxon>Actinomycetes</taxon>
        <taxon>Micrococcales</taxon>
        <taxon>Intrasporangiaceae</taxon>
        <taxon>Nostocoides</taxon>
    </lineage>
</organism>
<evidence type="ECO:0000313" key="3">
    <source>
        <dbReference type="Proteomes" id="UP001499938"/>
    </source>
</evidence>
<reference evidence="3" key="1">
    <citation type="journal article" date="2019" name="Int. J. Syst. Evol. Microbiol.">
        <title>The Global Catalogue of Microorganisms (GCM) 10K type strain sequencing project: providing services to taxonomists for standard genome sequencing and annotation.</title>
        <authorList>
            <consortium name="The Broad Institute Genomics Platform"/>
            <consortium name="The Broad Institute Genome Sequencing Center for Infectious Disease"/>
            <person name="Wu L."/>
            <person name="Ma J."/>
        </authorList>
    </citation>
    <scope>NUCLEOTIDE SEQUENCE [LARGE SCALE GENOMIC DNA]</scope>
    <source>
        <strain evidence="3">JCM 15592</strain>
    </source>
</reference>
<sequence length="66" mass="7129">MLNNATYRRKWKAKKAWYASHGIHQRGAGPGDDPHGSLIVTVDGPNGSISSAEIERLVDESAASRP</sequence>
<evidence type="ECO:0000313" key="2">
    <source>
        <dbReference type="EMBL" id="GAA1805599.1"/>
    </source>
</evidence>
<name>A0ABP4YAI0_9MICO</name>
<gene>
    <name evidence="2" type="ORF">GCM10009811_31400</name>
</gene>
<evidence type="ECO:0000256" key="1">
    <source>
        <dbReference type="SAM" id="MobiDB-lite"/>
    </source>
</evidence>
<proteinExistence type="predicted"/>
<feature type="region of interest" description="Disordered" evidence="1">
    <location>
        <begin position="44"/>
        <end position="66"/>
    </location>
</feature>